<keyword evidence="2" id="KW-0812">Transmembrane</keyword>
<comment type="caution">
    <text evidence="3">The sequence shown here is derived from an EMBL/GenBank/DDBJ whole genome shotgun (WGS) entry which is preliminary data.</text>
</comment>
<name>A0A920CBN5_9BACL</name>
<organism evidence="3 4">
    <name type="scientific">Paenibacillus albilobatus</name>
    <dbReference type="NCBI Taxonomy" id="2716884"/>
    <lineage>
        <taxon>Bacteria</taxon>
        <taxon>Bacillati</taxon>
        <taxon>Bacillota</taxon>
        <taxon>Bacilli</taxon>
        <taxon>Bacillales</taxon>
        <taxon>Paenibacillaceae</taxon>
        <taxon>Paenibacillus</taxon>
    </lineage>
</organism>
<sequence>MISGMIVNILMIALIVLFILLLLYVKWLDYRRPPAVNPAGGKQYTIDTMTEFVKETLHELTHRQLTDLGLHEEEYRRRINKRSELRKALKDCISGDVREKRYVKQFMADLLVKSFGLNEERIQDAIPFEDIGRLTPQDQFEIIFYLYQKQYGPEALSMLFEHYGLAEPRILDGYGDQPVYAVTAEDIDLIFMAEYRDLAFSEKLDIVVQRIYQQYKGFSVVDDLRDQRIDGVSGGVSGILADDGLLDMYPENAGFLYPPLHEDCRRPLSVTESVWVFYKGKSVHMSFLSFGSELELKRVCQNIYKYNHPGQLSESSGYKVNEMKDGSRVVVVRPPFAESWAFFVRKFDIPNASLEQLVTGENAELPIALLGYLMKGSRITAITGAQGSGKTTLLMAMVEHIDPTYTLRVQEMAFELHLRKIYSRRNILSFRETERITGQEGLDLQKKTDGTVNILGEVASDEVAAWMIQMSQVASLFTVFTHHAKTFKDLVFSLRNSLLKIGVFHHERIAEEQVIQVINFDVHLKRDKDGRRYIERITECVPQADAADQTESGRSGEETLTPMPGGFRGLQDDARNNESRRLFLARNIVEYRDGRYVAASAVSERNVLEMADQMSPEDAGMFIDFLNQHWGGRYEY</sequence>
<dbReference type="InterPro" id="IPR027417">
    <property type="entry name" value="P-loop_NTPase"/>
</dbReference>
<gene>
    <name evidence="3" type="ORF">J2TS6_23050</name>
</gene>
<dbReference type="AlphaFoldDB" id="A0A920CBN5"/>
<keyword evidence="2" id="KW-0472">Membrane</keyword>
<evidence type="ECO:0000256" key="2">
    <source>
        <dbReference type="SAM" id="Phobius"/>
    </source>
</evidence>
<proteinExistence type="predicted"/>
<keyword evidence="4" id="KW-1185">Reference proteome</keyword>
<evidence type="ECO:0008006" key="5">
    <source>
        <dbReference type="Google" id="ProtNLM"/>
    </source>
</evidence>
<feature type="transmembrane region" description="Helical" evidence="2">
    <location>
        <begin position="6"/>
        <end position="25"/>
    </location>
</feature>
<accession>A0A920CBN5</accession>
<evidence type="ECO:0000256" key="1">
    <source>
        <dbReference type="SAM" id="MobiDB-lite"/>
    </source>
</evidence>
<dbReference type="EMBL" id="BORQ01000002">
    <property type="protein sequence ID" value="GIO31164.1"/>
    <property type="molecule type" value="Genomic_DNA"/>
</dbReference>
<evidence type="ECO:0000313" key="4">
    <source>
        <dbReference type="Proteomes" id="UP000679779"/>
    </source>
</evidence>
<reference evidence="3" key="1">
    <citation type="submission" date="2021-03" db="EMBL/GenBank/DDBJ databases">
        <title>Antimicrobial resistance genes in bacteria isolated from Japanese honey, and their potential for conferring macrolide and lincosamide resistance in the American foulbrood pathogen Paenibacillus larvae.</title>
        <authorList>
            <person name="Okamoto M."/>
            <person name="Kumagai M."/>
            <person name="Kanamori H."/>
            <person name="Takamatsu D."/>
        </authorList>
    </citation>
    <scope>NUCLEOTIDE SEQUENCE</scope>
    <source>
        <strain evidence="3">J2TS6</strain>
    </source>
</reference>
<dbReference type="RefSeq" id="WP_160044438.1">
    <property type="nucleotide sequence ID" value="NZ_BORQ01000002.1"/>
</dbReference>
<dbReference type="SUPFAM" id="SSF52540">
    <property type="entry name" value="P-loop containing nucleoside triphosphate hydrolases"/>
    <property type="match status" value="1"/>
</dbReference>
<dbReference type="Proteomes" id="UP000679779">
    <property type="component" value="Unassembled WGS sequence"/>
</dbReference>
<dbReference type="Gene3D" id="3.40.50.300">
    <property type="entry name" value="P-loop containing nucleotide triphosphate hydrolases"/>
    <property type="match status" value="1"/>
</dbReference>
<keyword evidence="2" id="KW-1133">Transmembrane helix</keyword>
<feature type="region of interest" description="Disordered" evidence="1">
    <location>
        <begin position="544"/>
        <end position="571"/>
    </location>
</feature>
<protein>
    <recommendedName>
        <fullName evidence="5">Pilus assembly protein CpaF</fullName>
    </recommendedName>
</protein>
<evidence type="ECO:0000313" key="3">
    <source>
        <dbReference type="EMBL" id="GIO31164.1"/>
    </source>
</evidence>